<organism evidence="2 3">
    <name type="scientific">Neptunomonas concharum</name>
    <dbReference type="NCBI Taxonomy" id="1031538"/>
    <lineage>
        <taxon>Bacteria</taxon>
        <taxon>Pseudomonadati</taxon>
        <taxon>Pseudomonadota</taxon>
        <taxon>Gammaproteobacteria</taxon>
        <taxon>Oceanospirillales</taxon>
        <taxon>Oceanospirillaceae</taxon>
        <taxon>Neptunomonas</taxon>
    </lineage>
</organism>
<protein>
    <submittedName>
        <fullName evidence="2">Copper chaperone PCu(A)C</fullName>
    </submittedName>
</protein>
<accession>A0A5P1R9P9</accession>
<name>A0A5P1R9P9_9GAMM</name>
<dbReference type="PANTHER" id="PTHR36302">
    <property type="entry name" value="BLR7088 PROTEIN"/>
    <property type="match status" value="1"/>
</dbReference>
<feature type="signal peptide" evidence="1">
    <location>
        <begin position="1"/>
        <end position="19"/>
    </location>
</feature>
<dbReference type="Gene3D" id="2.60.40.1890">
    <property type="entry name" value="PCu(A)C copper chaperone"/>
    <property type="match status" value="1"/>
</dbReference>
<dbReference type="Pfam" id="PF04314">
    <property type="entry name" value="PCuAC"/>
    <property type="match status" value="1"/>
</dbReference>
<dbReference type="AlphaFoldDB" id="A0A5P1R9P9"/>
<dbReference type="InterPro" id="IPR036182">
    <property type="entry name" value="PCuAC_sf"/>
</dbReference>
<feature type="chain" id="PRO_5024921861" evidence="1">
    <location>
        <begin position="20"/>
        <end position="156"/>
    </location>
</feature>
<proteinExistence type="predicted"/>
<keyword evidence="1" id="KW-0732">Signal</keyword>
<dbReference type="InterPro" id="IPR007410">
    <property type="entry name" value="LpqE-like"/>
</dbReference>
<evidence type="ECO:0000313" key="3">
    <source>
        <dbReference type="Proteomes" id="UP000324760"/>
    </source>
</evidence>
<gene>
    <name evidence="2" type="ORF">F0U83_06400</name>
</gene>
<dbReference type="KEGG" id="ncu:F0U83_06400"/>
<dbReference type="EMBL" id="CP043869">
    <property type="protein sequence ID" value="QEQ96364.1"/>
    <property type="molecule type" value="Genomic_DNA"/>
</dbReference>
<dbReference type="OrthoDB" id="9796962at2"/>
<dbReference type="PANTHER" id="PTHR36302:SF1">
    <property type="entry name" value="COPPER CHAPERONE PCU(A)C"/>
    <property type="match status" value="1"/>
</dbReference>
<dbReference type="InterPro" id="IPR058248">
    <property type="entry name" value="Lxx211020-like"/>
</dbReference>
<dbReference type="SUPFAM" id="SSF110087">
    <property type="entry name" value="DR1885-like metal-binding protein"/>
    <property type="match status" value="1"/>
</dbReference>
<dbReference type="RefSeq" id="WP_138988513.1">
    <property type="nucleotide sequence ID" value="NZ_CP043869.1"/>
</dbReference>
<reference evidence="2 3" key="1">
    <citation type="journal article" date="2019" name="Biochem. Eng. J.">
        <title>Metabolic engineering of the marine bacteria Neptunomonas concharum for the production of acetoin and meso-2,3-butanediol from acetate.</title>
        <authorList>
            <person name="Li W."/>
            <person name="Pu N."/>
            <person name="Liu C.-X."/>
            <person name="Yuan Q.-P."/>
            <person name="Li Z.-J."/>
        </authorList>
    </citation>
    <scope>NUCLEOTIDE SEQUENCE [LARGE SCALE GENOMIC DNA]</scope>
    <source>
        <strain evidence="2 3">JCM17730</strain>
    </source>
</reference>
<evidence type="ECO:0000256" key="1">
    <source>
        <dbReference type="SAM" id="SignalP"/>
    </source>
</evidence>
<dbReference type="Proteomes" id="UP000324760">
    <property type="component" value="Chromosome"/>
</dbReference>
<sequence>MKKLIIAATLSVCALPAWAEVSVSEAYVRAVPANQINSAAFMTLTNKGESDLALISATSSAAKTVELHTHQHDNGVMRMRRIDEIQLPAGEAVTLQPGGLHVMLIGLTQPLNPDQNVDLTLKFSDNSEEVLNVPVKSVVGMMPNKTPHAQHHNTNQ</sequence>
<keyword evidence="3" id="KW-1185">Reference proteome</keyword>
<evidence type="ECO:0000313" key="2">
    <source>
        <dbReference type="EMBL" id="QEQ96364.1"/>
    </source>
</evidence>